<organism evidence="2 3">
    <name type="scientific">Oryza meyeriana var. granulata</name>
    <dbReference type="NCBI Taxonomy" id="110450"/>
    <lineage>
        <taxon>Eukaryota</taxon>
        <taxon>Viridiplantae</taxon>
        <taxon>Streptophyta</taxon>
        <taxon>Embryophyta</taxon>
        <taxon>Tracheophyta</taxon>
        <taxon>Spermatophyta</taxon>
        <taxon>Magnoliopsida</taxon>
        <taxon>Liliopsida</taxon>
        <taxon>Poales</taxon>
        <taxon>Poaceae</taxon>
        <taxon>BOP clade</taxon>
        <taxon>Oryzoideae</taxon>
        <taxon>Oryzeae</taxon>
        <taxon>Oryzinae</taxon>
        <taxon>Oryza</taxon>
        <taxon>Oryza meyeriana</taxon>
    </lineage>
</organism>
<evidence type="ECO:0000313" key="3">
    <source>
        <dbReference type="Proteomes" id="UP000479710"/>
    </source>
</evidence>
<feature type="compositionally biased region" description="Low complexity" evidence="1">
    <location>
        <begin position="1"/>
        <end position="16"/>
    </location>
</feature>
<feature type="region of interest" description="Disordered" evidence="1">
    <location>
        <begin position="37"/>
        <end position="65"/>
    </location>
</feature>
<evidence type="ECO:0000313" key="2">
    <source>
        <dbReference type="EMBL" id="KAF0923539.1"/>
    </source>
</evidence>
<dbReference type="EMBL" id="SPHZ02000003">
    <property type="protein sequence ID" value="KAF0923539.1"/>
    <property type="molecule type" value="Genomic_DNA"/>
</dbReference>
<proteinExistence type="predicted"/>
<comment type="caution">
    <text evidence="2">The sequence shown here is derived from an EMBL/GenBank/DDBJ whole genome shotgun (WGS) entry which is preliminary data.</text>
</comment>
<keyword evidence="3" id="KW-1185">Reference proteome</keyword>
<feature type="region of interest" description="Disordered" evidence="1">
    <location>
        <begin position="1"/>
        <end position="24"/>
    </location>
</feature>
<accession>A0A6G1EFK6</accession>
<evidence type="ECO:0000256" key="1">
    <source>
        <dbReference type="SAM" id="MobiDB-lite"/>
    </source>
</evidence>
<protein>
    <submittedName>
        <fullName evidence="2">Uncharacterized protein</fullName>
    </submittedName>
</protein>
<name>A0A6G1EFK6_9ORYZ</name>
<gene>
    <name evidence="2" type="ORF">E2562_006421</name>
</gene>
<reference evidence="2 3" key="1">
    <citation type="submission" date="2019-11" db="EMBL/GenBank/DDBJ databases">
        <title>Whole genome sequence of Oryza granulata.</title>
        <authorList>
            <person name="Li W."/>
        </authorList>
    </citation>
    <scope>NUCLEOTIDE SEQUENCE [LARGE SCALE GENOMIC DNA]</scope>
    <source>
        <strain evidence="3">cv. Menghai</strain>
        <tissue evidence="2">Leaf</tissue>
    </source>
</reference>
<feature type="compositionally biased region" description="Basic and acidic residues" evidence="1">
    <location>
        <begin position="39"/>
        <end position="65"/>
    </location>
</feature>
<dbReference type="AlphaFoldDB" id="A0A6G1EFK6"/>
<dbReference type="Proteomes" id="UP000479710">
    <property type="component" value="Unassembled WGS sequence"/>
</dbReference>
<sequence length="123" mass="13378">MSSAASNPSSSTSKPMSLKRNSDDIGWDYGVLVKPCQKSSEEDKEKCNKAIDDSKKDKKARYAEQQEVRDAVDLVGASDADEDTTAAEVEEIDCVSFNKINNVEFDQLLEAAGRFGPGGKKPN</sequence>